<dbReference type="InterPro" id="IPR036028">
    <property type="entry name" value="SH3-like_dom_sf"/>
</dbReference>
<keyword evidence="1 4" id="KW-0929">Antimicrobial</keyword>
<keyword evidence="2 4" id="KW-0081">Bacteriolytic enzyme</keyword>
<sequence length="535" mass="56933">MKSNKIKNMLVVASVVISTTLVGSTSAFAATLPLSSSASLNSSSKQSLQKTTTKNQSKTTDNNGEKALTDNIKNENISTVSNKAFNSIKTSEVSTASKDTTLCGEIQYGEVSNLGNGYTSLNLRQGPGTSYNIIGELSSGTNVQIISQCNSNWYKVQYNGTTGYVYAPCISIVSGNLSSSSSKTGTVINLSGDIQLNFRLGPSTNDTVIGGLSEGTTFTILSESNGWYKINYDGTIGYVYGYYVSVGNNSSSLSNSSSNTSKSGVVSNLNSGVDLNFRSGPNTDYSIIGELSEGTSVTILSENNGWYKINYDGTVGYVYSNYISIGSASSNNSTNASNNSTATVSKTSVSKSNSSKKLSDSNVSNNEATNSSNNNVVGTNYANKVSYTAPSDLVDFTASYEGFSATPYWSGGWTVGFGQNHGNSYPQNVTYQEALNTLQGSLTTYMSQVKSLTQGCNLNQNQINALTDFAYNLGIGSLENSQLLQDIKNGNTNASTIMTDFQSWSYIGGSFSSGLYARRTAEAQMFLYGQYNDHQ</sequence>
<dbReference type="Pfam" id="PF00959">
    <property type="entry name" value="Phage_lysozyme"/>
    <property type="match status" value="1"/>
</dbReference>
<comment type="caution">
    <text evidence="8">The sequence shown here is derived from an EMBL/GenBank/DDBJ whole genome shotgun (WGS) entry which is preliminary data.</text>
</comment>
<keyword evidence="6" id="KW-0732">Signal</keyword>
<reference evidence="8 9" key="1">
    <citation type="submission" date="2015-09" db="EMBL/GenBank/DDBJ databases">
        <authorList>
            <consortium name="Pathogen Informatics"/>
            <person name="Wu L."/>
            <person name="Ma J."/>
        </authorList>
    </citation>
    <scope>NUCLEOTIDE SEQUENCE [LARGE SCALE GENOMIC DNA]</scope>
    <source>
        <strain evidence="8 9">2789STDY5834858</strain>
    </source>
</reference>
<dbReference type="InterPro" id="IPR023346">
    <property type="entry name" value="Lysozyme-like_dom_sf"/>
</dbReference>
<dbReference type="SUPFAM" id="SSF50044">
    <property type="entry name" value="SH3-domain"/>
    <property type="match status" value="2"/>
</dbReference>
<dbReference type="PANTHER" id="PTHR34408">
    <property type="entry name" value="FAMILY PROTEIN, PUTATIVE-RELATED"/>
    <property type="match status" value="1"/>
</dbReference>
<dbReference type="Pfam" id="PF08239">
    <property type="entry name" value="SH3_3"/>
    <property type="match status" value="3"/>
</dbReference>
<evidence type="ECO:0000256" key="4">
    <source>
        <dbReference type="RuleBase" id="RU003788"/>
    </source>
</evidence>
<feature type="domain" description="SH3b" evidence="7">
    <location>
        <begin position="261"/>
        <end position="327"/>
    </location>
</feature>
<feature type="compositionally biased region" description="Low complexity" evidence="5">
    <location>
        <begin position="37"/>
        <end position="62"/>
    </location>
</feature>
<evidence type="ECO:0000256" key="6">
    <source>
        <dbReference type="SAM" id="SignalP"/>
    </source>
</evidence>
<proteinExistence type="inferred from homology"/>
<keyword evidence="4" id="KW-0326">Glycosidase</keyword>
<dbReference type="SMART" id="SM00287">
    <property type="entry name" value="SH3b"/>
    <property type="match status" value="3"/>
</dbReference>
<keyword evidence="4" id="KW-0378">Hydrolase</keyword>
<feature type="domain" description="SH3b" evidence="7">
    <location>
        <begin position="109"/>
        <end position="174"/>
    </location>
</feature>
<evidence type="ECO:0000256" key="5">
    <source>
        <dbReference type="SAM" id="MobiDB-lite"/>
    </source>
</evidence>
<organism evidence="8 9">
    <name type="scientific">Sarcina ventriculi</name>
    <name type="common">Clostridium ventriculi</name>
    <dbReference type="NCBI Taxonomy" id="1267"/>
    <lineage>
        <taxon>Bacteria</taxon>
        <taxon>Bacillati</taxon>
        <taxon>Bacillota</taxon>
        <taxon>Clostridia</taxon>
        <taxon>Eubacteriales</taxon>
        <taxon>Clostridiaceae</taxon>
        <taxon>Sarcina</taxon>
    </lineage>
</organism>
<evidence type="ECO:0000313" key="8">
    <source>
        <dbReference type="EMBL" id="CUN41046.1"/>
    </source>
</evidence>
<dbReference type="RefSeq" id="WP_055256955.1">
    <property type="nucleotide sequence ID" value="NZ_CABIXL010000001.1"/>
</dbReference>
<keyword evidence="9" id="KW-1185">Reference proteome</keyword>
<dbReference type="CDD" id="cd00737">
    <property type="entry name" value="lyz_endolysin_autolysin"/>
    <property type="match status" value="1"/>
</dbReference>
<keyword evidence="3" id="KW-1035">Host cytoplasm</keyword>
<gene>
    <name evidence="8" type="ORF">ERS852473_00037</name>
</gene>
<dbReference type="EC" id="3.2.1.17" evidence="4"/>
<dbReference type="Gene3D" id="1.10.530.40">
    <property type="match status" value="1"/>
</dbReference>
<dbReference type="Proteomes" id="UP000095488">
    <property type="component" value="Unassembled WGS sequence"/>
</dbReference>
<comment type="catalytic activity">
    <reaction evidence="4">
        <text>Hydrolysis of (1-&gt;4)-beta-linkages between N-acetylmuramic acid and N-acetyl-D-glucosamine residues in a peptidoglycan and between N-acetyl-D-glucosamine residues in chitodextrins.</text>
        <dbReference type="EC" id="3.2.1.17"/>
    </reaction>
</comment>
<dbReference type="InterPro" id="IPR002196">
    <property type="entry name" value="Glyco_hydro_24"/>
</dbReference>
<evidence type="ECO:0000259" key="7">
    <source>
        <dbReference type="PROSITE" id="PS51781"/>
    </source>
</evidence>
<dbReference type="PROSITE" id="PS51781">
    <property type="entry name" value="SH3B"/>
    <property type="match status" value="3"/>
</dbReference>
<feature type="signal peptide" evidence="6">
    <location>
        <begin position="1"/>
        <end position="29"/>
    </location>
</feature>
<name>A0ABP2ARU3_SARVE</name>
<accession>A0ABP2ARU3</accession>
<dbReference type="SUPFAM" id="SSF53955">
    <property type="entry name" value="Lysozyme-like"/>
    <property type="match status" value="1"/>
</dbReference>
<evidence type="ECO:0000313" key="9">
    <source>
        <dbReference type="Proteomes" id="UP000095488"/>
    </source>
</evidence>
<feature type="domain" description="SH3b" evidence="7">
    <location>
        <begin position="182"/>
        <end position="248"/>
    </location>
</feature>
<dbReference type="InterPro" id="IPR052354">
    <property type="entry name" value="Cell_Wall_Dynamics_Protein"/>
</dbReference>
<protein>
    <recommendedName>
        <fullName evidence="4">Lysozyme</fullName>
        <ecNumber evidence="4">3.2.1.17</ecNumber>
    </recommendedName>
</protein>
<feature type="chain" id="PRO_5046098984" description="Lysozyme" evidence="6">
    <location>
        <begin position="30"/>
        <end position="535"/>
    </location>
</feature>
<dbReference type="EMBL" id="CYZR01000001">
    <property type="protein sequence ID" value="CUN41046.1"/>
    <property type="molecule type" value="Genomic_DNA"/>
</dbReference>
<evidence type="ECO:0000256" key="3">
    <source>
        <dbReference type="ARBA" id="ARBA00023200"/>
    </source>
</evidence>
<dbReference type="InterPro" id="IPR003646">
    <property type="entry name" value="SH3-like_bac-type"/>
</dbReference>
<dbReference type="InterPro" id="IPR023347">
    <property type="entry name" value="Lysozyme_dom_sf"/>
</dbReference>
<evidence type="ECO:0000256" key="2">
    <source>
        <dbReference type="ARBA" id="ARBA00022638"/>
    </source>
</evidence>
<evidence type="ECO:0000256" key="1">
    <source>
        <dbReference type="ARBA" id="ARBA00022529"/>
    </source>
</evidence>
<feature type="region of interest" description="Disordered" evidence="5">
    <location>
        <begin position="37"/>
        <end position="70"/>
    </location>
</feature>
<dbReference type="InterPro" id="IPR033907">
    <property type="entry name" value="Endolysin_autolysin"/>
</dbReference>
<feature type="region of interest" description="Disordered" evidence="5">
    <location>
        <begin position="330"/>
        <end position="376"/>
    </location>
</feature>
<comment type="similarity">
    <text evidence="4">Belongs to the glycosyl hydrolase 24 family.</text>
</comment>
<dbReference type="Gene3D" id="2.30.30.40">
    <property type="entry name" value="SH3 Domains"/>
    <property type="match status" value="3"/>
</dbReference>
<dbReference type="PANTHER" id="PTHR34408:SF2">
    <property type="entry name" value="CELL WALL-BINDING PROTEIN YWSB"/>
    <property type="match status" value="1"/>
</dbReference>